<dbReference type="Gene3D" id="3.40.50.1820">
    <property type="entry name" value="alpha/beta hydrolase"/>
    <property type="match status" value="1"/>
</dbReference>
<keyword evidence="1" id="KW-0378">Hydrolase</keyword>
<keyword evidence="2" id="KW-1185">Reference proteome</keyword>
<dbReference type="GO" id="GO:0016787">
    <property type="term" value="F:hydrolase activity"/>
    <property type="evidence" value="ECO:0007669"/>
    <property type="project" value="UniProtKB-KW"/>
</dbReference>
<name>A0ABU7JTR6_9NOCA</name>
<dbReference type="EMBL" id="JAUZMZ010000052">
    <property type="protein sequence ID" value="MEE2032682.1"/>
    <property type="molecule type" value="Genomic_DNA"/>
</dbReference>
<proteinExistence type="predicted"/>
<protein>
    <submittedName>
        <fullName evidence="1">Alpha/beta hydrolase</fullName>
    </submittedName>
</protein>
<accession>A0ABU7JTR6</accession>
<dbReference type="InterPro" id="IPR029058">
    <property type="entry name" value="AB_hydrolase_fold"/>
</dbReference>
<evidence type="ECO:0000313" key="2">
    <source>
        <dbReference type="Proteomes" id="UP001331936"/>
    </source>
</evidence>
<dbReference type="PANTHER" id="PTHR36837:SF2">
    <property type="entry name" value="POLY(3-HYDROXYALKANOATE) POLYMERASE SUBUNIT PHAC"/>
    <property type="match status" value="1"/>
</dbReference>
<comment type="caution">
    <text evidence="1">The sequence shown here is derived from an EMBL/GenBank/DDBJ whole genome shotgun (WGS) entry which is preliminary data.</text>
</comment>
<dbReference type="SUPFAM" id="SSF53474">
    <property type="entry name" value="alpha/beta-Hydrolases"/>
    <property type="match status" value="1"/>
</dbReference>
<evidence type="ECO:0000313" key="1">
    <source>
        <dbReference type="EMBL" id="MEE2032682.1"/>
    </source>
</evidence>
<reference evidence="1 2" key="1">
    <citation type="submission" date="2023-08" db="EMBL/GenBank/DDBJ databases">
        <authorList>
            <person name="Girao M."/>
            <person name="Carvalho M.F."/>
        </authorList>
    </citation>
    <scope>NUCLEOTIDE SEQUENCE [LARGE SCALE GENOMIC DNA]</scope>
    <source>
        <strain evidence="1 2">CC-R104</strain>
    </source>
</reference>
<dbReference type="RefSeq" id="WP_330152100.1">
    <property type="nucleotide sequence ID" value="NZ_JAUZMZ010000052.1"/>
</dbReference>
<gene>
    <name evidence="1" type="ORF">Q8814_11250</name>
</gene>
<dbReference type="Proteomes" id="UP001331936">
    <property type="component" value="Unassembled WGS sequence"/>
</dbReference>
<dbReference type="InterPro" id="IPR051321">
    <property type="entry name" value="PHA/PHB_synthase"/>
</dbReference>
<organism evidence="1 2">
    <name type="scientific">Rhodococcus chondri</name>
    <dbReference type="NCBI Taxonomy" id="3065941"/>
    <lineage>
        <taxon>Bacteria</taxon>
        <taxon>Bacillati</taxon>
        <taxon>Actinomycetota</taxon>
        <taxon>Actinomycetes</taxon>
        <taxon>Mycobacteriales</taxon>
        <taxon>Nocardiaceae</taxon>
        <taxon>Rhodococcus</taxon>
    </lineage>
</organism>
<sequence length="367" mass="39290">MGITDIVSQAARNAWSLFVADGIAPPHRTPSVVVGDGPHRTLRRFGPNDAGAPVLLVTPLAASSSCFDLMPDQSLVRYLLGLGRSVFLIEYGEMTAQDRDLGLEYWIDDVLPEAIERVSELCGNRDVDVVAWSIAGTLSLLSAAAHPELPLRSMAVFGSPIDYSKIPLMAVPRLAGKFLAEPVIGAATALFGSIPAPAVRLAYRITALERELTRPWFIARNLADSDKLARMELVDRFQDDICGYAGRAFEQLAMRLTIANELPTGRLHLDGRVVDLSRVTVPVLAFGGTDDVLAPIAAAEPVTSVLTNAPRVRFVRVPGSHLGLLTGPLAPATSWAELAVFLADPMGDRPGEVESDDAVVQPGTLSL</sequence>
<dbReference type="PANTHER" id="PTHR36837">
    <property type="entry name" value="POLY(3-HYDROXYALKANOATE) POLYMERASE SUBUNIT PHAC"/>
    <property type="match status" value="1"/>
</dbReference>